<dbReference type="Proteomes" id="UP000230002">
    <property type="component" value="Unassembled WGS sequence"/>
</dbReference>
<accession>A0A2G8SFB5</accession>
<evidence type="ECO:0000313" key="4">
    <source>
        <dbReference type="Proteomes" id="UP000230002"/>
    </source>
</evidence>
<keyword evidence="4" id="KW-1185">Reference proteome</keyword>
<dbReference type="PANTHER" id="PTHR38248:SF2">
    <property type="entry name" value="FUNK1 11"/>
    <property type="match status" value="1"/>
</dbReference>
<feature type="domain" description="Fungal-type protein kinase" evidence="2">
    <location>
        <begin position="341"/>
        <end position="633"/>
    </location>
</feature>
<reference evidence="3 4" key="1">
    <citation type="journal article" date="2015" name="Sci. Rep.">
        <title>Chromosome-level genome map provides insights into diverse defense mechanisms in the medicinal fungus Ganoderma sinense.</title>
        <authorList>
            <person name="Zhu Y."/>
            <person name="Xu J."/>
            <person name="Sun C."/>
            <person name="Zhou S."/>
            <person name="Xu H."/>
            <person name="Nelson D.R."/>
            <person name="Qian J."/>
            <person name="Song J."/>
            <person name="Luo H."/>
            <person name="Xiang L."/>
            <person name="Li Y."/>
            <person name="Xu Z."/>
            <person name="Ji A."/>
            <person name="Wang L."/>
            <person name="Lu S."/>
            <person name="Hayward A."/>
            <person name="Sun W."/>
            <person name="Li X."/>
            <person name="Schwartz D.C."/>
            <person name="Wang Y."/>
            <person name="Chen S."/>
        </authorList>
    </citation>
    <scope>NUCLEOTIDE SEQUENCE [LARGE SCALE GENOMIC DNA]</scope>
    <source>
        <strain evidence="3 4">ZZ0214-1</strain>
    </source>
</reference>
<evidence type="ECO:0000256" key="1">
    <source>
        <dbReference type="SAM" id="MobiDB-lite"/>
    </source>
</evidence>
<feature type="compositionally biased region" description="Polar residues" evidence="1">
    <location>
        <begin position="8"/>
        <end position="25"/>
    </location>
</feature>
<feature type="region of interest" description="Disordered" evidence="1">
    <location>
        <begin position="741"/>
        <end position="775"/>
    </location>
</feature>
<feature type="compositionally biased region" description="Low complexity" evidence="1">
    <location>
        <begin position="437"/>
        <end position="466"/>
    </location>
</feature>
<comment type="caution">
    <text evidence="3">The sequence shown here is derived from an EMBL/GenBank/DDBJ whole genome shotgun (WGS) entry which is preliminary data.</text>
</comment>
<dbReference type="OrthoDB" id="2755487at2759"/>
<protein>
    <recommendedName>
        <fullName evidence="2">Fungal-type protein kinase domain-containing protein</fullName>
    </recommendedName>
</protein>
<dbReference type="Pfam" id="PF17667">
    <property type="entry name" value="Pkinase_fungal"/>
    <property type="match status" value="2"/>
</dbReference>
<feature type="region of interest" description="Disordered" evidence="1">
    <location>
        <begin position="437"/>
        <end position="490"/>
    </location>
</feature>
<feature type="region of interest" description="Disordered" evidence="1">
    <location>
        <begin position="812"/>
        <end position="880"/>
    </location>
</feature>
<dbReference type="AlphaFoldDB" id="A0A2G8SFB5"/>
<sequence>MTKPPQFLTGTPISNSTRTRDQASLFSEPKREDLTERRRKFADDMAHAAVPADKDEFCKAFFPAPTDPAVLEQKPKLTENPFAALLEANKLLEADVRRLFTKAVNDHNLVPGFKMRECGERPDPSSLDGDKQKVDAALYHAEHAPTDGRQAWPDQMIPIEFKRDDNNLDPWDDSKPNISTEALKRKEGRGQCISYSELLHAVQHRVALFMLVVVGTRARFVRWDRSGTIVTRAFNYVQDWEFFCDILWRISLCSDSQLGLDPTATRLRPGDADYDRMTAAADLDAHTDDVDEKEHDLKPNELPADGFVYKYVRKMFSESVLSPWPRYRVEVPVSKDDKDDKDSEATRHFLIAKPTFRARGMSGRGTRGYVALDCKTGDFVWLKDAWRAHYLLVDKEGDVLRRLNNAEVMNVPTLICHGDIQDQVTLTPDWWEIKNPLPSSKPAPDSSPSLRSSLSGASTITSSSSASRKRKCGDERSEDSVPPPKGLSTGLVGFRKDCPLRLHKHYRLVEKEVGMPLSNFQHGRQLVSVVLDSIYAHFEAATKPEVPLLHRDVSGGNILIVPHILKDADGAEIKWRGMLTDWEMSKPMDSKNTSGRQPERTGTWQFLSVALLSRPKEVEICDELEAFFYVILYYGVRYLRSNVETVGNWISSFFDTYGVRGDTYICGNEKLSAIKTGILTVSGTNTDDNTSVQFDSPLDGVITELLRWFKAHFVWTQYERRKERLKKTILQLRPQASLGAAPLRRGRDNPYPARARDTVLPLPQPPHLQDSRPSAEDEALHKYVLTHDEMMDLLVGALASYDWTGDDKVGDRVGSGYRPPAQEVGPTLPVSLATNKRRKVEDEPQFAASLPILPLASGLPPKTPERKKTGGPHHTTGYRR</sequence>
<dbReference type="InterPro" id="IPR040976">
    <property type="entry name" value="Pkinase_fungal"/>
</dbReference>
<feature type="domain" description="Fungal-type protein kinase" evidence="2">
    <location>
        <begin position="203"/>
        <end position="270"/>
    </location>
</feature>
<gene>
    <name evidence="3" type="ORF">GSI_05162</name>
</gene>
<proteinExistence type="predicted"/>
<evidence type="ECO:0000259" key="2">
    <source>
        <dbReference type="Pfam" id="PF17667"/>
    </source>
</evidence>
<name>A0A2G8SFB5_9APHY</name>
<dbReference type="PANTHER" id="PTHR38248">
    <property type="entry name" value="FUNK1 6"/>
    <property type="match status" value="1"/>
</dbReference>
<feature type="region of interest" description="Disordered" evidence="1">
    <location>
        <begin position="1"/>
        <end position="36"/>
    </location>
</feature>
<dbReference type="EMBL" id="AYKW01000010">
    <property type="protein sequence ID" value="PIL32460.1"/>
    <property type="molecule type" value="Genomic_DNA"/>
</dbReference>
<evidence type="ECO:0000313" key="3">
    <source>
        <dbReference type="EMBL" id="PIL32460.1"/>
    </source>
</evidence>
<organism evidence="3 4">
    <name type="scientific">Ganoderma sinense ZZ0214-1</name>
    <dbReference type="NCBI Taxonomy" id="1077348"/>
    <lineage>
        <taxon>Eukaryota</taxon>
        <taxon>Fungi</taxon>
        <taxon>Dikarya</taxon>
        <taxon>Basidiomycota</taxon>
        <taxon>Agaricomycotina</taxon>
        <taxon>Agaricomycetes</taxon>
        <taxon>Polyporales</taxon>
        <taxon>Polyporaceae</taxon>
        <taxon>Ganoderma</taxon>
    </lineage>
</organism>